<dbReference type="EMBL" id="BKCJ011695250">
    <property type="protein sequence ID" value="GFD47277.1"/>
    <property type="molecule type" value="Genomic_DNA"/>
</dbReference>
<sequence>VASSVRRALSPVRFDLLPPYKRIKDFDFVTNFDVSSEEGYVPYEAESSARGMIEIGVDRVTHLVVSDDAAKPIREDYLDLVCADGSLEVMQRGLDMV</sequence>
<evidence type="ECO:0000313" key="1">
    <source>
        <dbReference type="EMBL" id="GFD47277.1"/>
    </source>
</evidence>
<name>A0A699WIQ5_TANCI</name>
<dbReference type="AlphaFoldDB" id="A0A699WIQ5"/>
<gene>
    <name evidence="1" type="ORF">Tci_919246</name>
</gene>
<feature type="non-terminal residue" evidence="1">
    <location>
        <position position="97"/>
    </location>
</feature>
<comment type="caution">
    <text evidence="1">The sequence shown here is derived from an EMBL/GenBank/DDBJ whole genome shotgun (WGS) entry which is preliminary data.</text>
</comment>
<accession>A0A699WIQ5</accession>
<reference evidence="1" key="1">
    <citation type="journal article" date="2019" name="Sci. Rep.">
        <title>Draft genome of Tanacetum cinerariifolium, the natural source of mosquito coil.</title>
        <authorList>
            <person name="Yamashiro T."/>
            <person name="Shiraishi A."/>
            <person name="Satake H."/>
            <person name="Nakayama K."/>
        </authorList>
    </citation>
    <scope>NUCLEOTIDE SEQUENCE</scope>
</reference>
<proteinExistence type="predicted"/>
<feature type="non-terminal residue" evidence="1">
    <location>
        <position position="1"/>
    </location>
</feature>
<protein>
    <submittedName>
        <fullName evidence="1">Uncharacterized protein</fullName>
    </submittedName>
</protein>
<organism evidence="1">
    <name type="scientific">Tanacetum cinerariifolium</name>
    <name type="common">Dalmatian daisy</name>
    <name type="synonym">Chrysanthemum cinerariifolium</name>
    <dbReference type="NCBI Taxonomy" id="118510"/>
    <lineage>
        <taxon>Eukaryota</taxon>
        <taxon>Viridiplantae</taxon>
        <taxon>Streptophyta</taxon>
        <taxon>Embryophyta</taxon>
        <taxon>Tracheophyta</taxon>
        <taxon>Spermatophyta</taxon>
        <taxon>Magnoliopsida</taxon>
        <taxon>eudicotyledons</taxon>
        <taxon>Gunneridae</taxon>
        <taxon>Pentapetalae</taxon>
        <taxon>asterids</taxon>
        <taxon>campanulids</taxon>
        <taxon>Asterales</taxon>
        <taxon>Asteraceae</taxon>
        <taxon>Asteroideae</taxon>
        <taxon>Anthemideae</taxon>
        <taxon>Anthemidinae</taxon>
        <taxon>Tanacetum</taxon>
    </lineage>
</organism>